<evidence type="ECO:0000256" key="1">
    <source>
        <dbReference type="SAM" id="MobiDB-lite"/>
    </source>
</evidence>
<dbReference type="EMBL" id="JTDE01004826">
    <property type="protein sequence ID" value="KAF7252977.1"/>
    <property type="molecule type" value="Genomic_DNA"/>
</dbReference>
<organism evidence="3 4">
    <name type="scientific">Paragonimus skrjabini miyazakii</name>
    <dbReference type="NCBI Taxonomy" id="59628"/>
    <lineage>
        <taxon>Eukaryota</taxon>
        <taxon>Metazoa</taxon>
        <taxon>Spiralia</taxon>
        <taxon>Lophotrochozoa</taxon>
        <taxon>Platyhelminthes</taxon>
        <taxon>Trematoda</taxon>
        <taxon>Digenea</taxon>
        <taxon>Plagiorchiida</taxon>
        <taxon>Troglotremata</taxon>
        <taxon>Troglotrematidae</taxon>
        <taxon>Paragonimus</taxon>
    </lineage>
</organism>
<feature type="transmembrane region" description="Helical" evidence="2">
    <location>
        <begin position="41"/>
        <end position="66"/>
    </location>
</feature>
<sequence>MTSAEANRILLQTFYSPTTRIFKEQAQVQCHVIHKQRKMRLVLIVISLFVLLDGALGSLFSGTLYYNLSRVEDTEKLVRENKTIQVQTDVCNQMAVLIPWYQTRKNDSTCTIKIDKQKTYVNYTILVTDDFIRKFDPSCVTYDILLANQVSRSQAFGDQYDLDDIQLETRNRTQPVGPSLTDTGLTTIRVDGPLYRRAGFLGWDAKRNLDDVTKQVEKNVNENSDGRSADTTTTPQAAEQTSTSSDSVVTMVTTTRGGGGELIINIQNILVSHFNCLTETHLDYSAWNAVNFLVVAFYMVGECDEII</sequence>
<keyword evidence="4" id="KW-1185">Reference proteome</keyword>
<keyword evidence="2" id="KW-0472">Membrane</keyword>
<protein>
    <submittedName>
        <fullName evidence="3">Uncharacterized protein</fullName>
    </submittedName>
</protein>
<dbReference type="Proteomes" id="UP000822476">
    <property type="component" value="Unassembled WGS sequence"/>
</dbReference>
<name>A0A8S9YRS1_9TREM</name>
<keyword evidence="2" id="KW-0812">Transmembrane</keyword>
<comment type="caution">
    <text evidence="3">The sequence shown here is derived from an EMBL/GenBank/DDBJ whole genome shotgun (WGS) entry which is preliminary data.</text>
</comment>
<reference evidence="3" key="1">
    <citation type="submission" date="2019-07" db="EMBL/GenBank/DDBJ databases">
        <title>Annotation for the trematode Paragonimus miyazaki's.</title>
        <authorList>
            <person name="Choi Y.-J."/>
        </authorList>
    </citation>
    <scope>NUCLEOTIDE SEQUENCE</scope>
    <source>
        <strain evidence="3">Japan</strain>
    </source>
</reference>
<feature type="compositionally biased region" description="Polar residues" evidence="1">
    <location>
        <begin position="229"/>
        <end position="240"/>
    </location>
</feature>
<evidence type="ECO:0000313" key="4">
    <source>
        <dbReference type="Proteomes" id="UP000822476"/>
    </source>
</evidence>
<accession>A0A8S9YRS1</accession>
<dbReference type="AlphaFoldDB" id="A0A8S9YRS1"/>
<proteinExistence type="predicted"/>
<feature type="compositionally biased region" description="Basic and acidic residues" evidence="1">
    <location>
        <begin position="218"/>
        <end position="228"/>
    </location>
</feature>
<feature type="region of interest" description="Disordered" evidence="1">
    <location>
        <begin position="218"/>
        <end position="247"/>
    </location>
</feature>
<evidence type="ECO:0000256" key="2">
    <source>
        <dbReference type="SAM" id="Phobius"/>
    </source>
</evidence>
<keyword evidence="2" id="KW-1133">Transmembrane helix</keyword>
<evidence type="ECO:0000313" key="3">
    <source>
        <dbReference type="EMBL" id="KAF7252977.1"/>
    </source>
</evidence>
<gene>
    <name evidence="3" type="ORF">EG68_08198</name>
</gene>